<protein>
    <recommendedName>
        <fullName evidence="10">Gasdermin bGSDM</fullName>
    </recommendedName>
    <alternativeName>
        <fullName evidence="11">Bacterial gasdermin</fullName>
    </alternativeName>
</protein>
<comment type="similarity">
    <text evidence="9">Belongs to the bacterial gasdermin family.</text>
</comment>
<evidence type="ECO:0000256" key="9">
    <source>
        <dbReference type="ARBA" id="ARBA00093769"/>
    </source>
</evidence>
<evidence type="ECO:0000256" key="2">
    <source>
        <dbReference type="ARBA" id="ARBA00004651"/>
    </source>
</evidence>
<keyword evidence="8" id="KW-0472">Membrane</keyword>
<dbReference type="AlphaFoldDB" id="A0A9X1KRX1"/>
<evidence type="ECO:0000256" key="7">
    <source>
        <dbReference type="ARBA" id="ARBA00023118"/>
    </source>
</evidence>
<evidence type="ECO:0000256" key="6">
    <source>
        <dbReference type="ARBA" id="ARBA00022692"/>
    </source>
</evidence>
<comment type="subcellular location">
    <subcellularLocation>
        <location evidence="2">Cell membrane</location>
        <topology evidence="2">Multi-pass membrane protein</topology>
    </subcellularLocation>
    <subcellularLocation>
        <location evidence="1">Cytoplasm</location>
    </subcellularLocation>
</comment>
<name>A0A9X1KRX1_9FLAO</name>
<keyword evidence="7" id="KW-0051">Antiviral defense</keyword>
<evidence type="ECO:0000313" key="13">
    <source>
        <dbReference type="Proteomes" id="UP001139366"/>
    </source>
</evidence>
<gene>
    <name evidence="12" type="ORF">K6T82_19695</name>
</gene>
<dbReference type="RefSeq" id="WP_223709815.1">
    <property type="nucleotide sequence ID" value="NZ_JAINUY010000007.1"/>
</dbReference>
<evidence type="ECO:0000256" key="4">
    <source>
        <dbReference type="ARBA" id="ARBA00022475"/>
    </source>
</evidence>
<dbReference type="Pfam" id="PF26164">
    <property type="entry name" value="Bact_GSDM"/>
    <property type="match status" value="1"/>
</dbReference>
<proteinExistence type="inferred from homology"/>
<accession>A0A9X1KRX1</accession>
<evidence type="ECO:0000256" key="1">
    <source>
        <dbReference type="ARBA" id="ARBA00004496"/>
    </source>
</evidence>
<keyword evidence="6" id="KW-0812">Transmembrane</keyword>
<evidence type="ECO:0000256" key="11">
    <source>
        <dbReference type="ARBA" id="ARBA00093802"/>
    </source>
</evidence>
<dbReference type="Proteomes" id="UP001139366">
    <property type="component" value="Unassembled WGS sequence"/>
</dbReference>
<keyword evidence="13" id="KW-1185">Reference proteome</keyword>
<evidence type="ECO:0000313" key="12">
    <source>
        <dbReference type="EMBL" id="MBZ4037000.1"/>
    </source>
</evidence>
<keyword evidence="4" id="KW-1003">Cell membrane</keyword>
<organism evidence="12 13">
    <name type="scientific">Flavobacterium potami</name>
    <dbReference type="NCBI Taxonomy" id="2872310"/>
    <lineage>
        <taxon>Bacteria</taxon>
        <taxon>Pseudomonadati</taxon>
        <taxon>Bacteroidota</taxon>
        <taxon>Flavobacteriia</taxon>
        <taxon>Flavobacteriales</taxon>
        <taxon>Flavobacteriaceae</taxon>
        <taxon>Flavobacterium</taxon>
    </lineage>
</organism>
<evidence type="ECO:0000256" key="10">
    <source>
        <dbReference type="ARBA" id="ARBA00093798"/>
    </source>
</evidence>
<dbReference type="InterPro" id="IPR058978">
    <property type="entry name" value="GSDM_bact-type"/>
</dbReference>
<reference evidence="12 13" key="1">
    <citation type="journal article" date="2023" name="Antonie Van Leeuwenhoek">
        <title>Flavobacterium potami sp. nov., a multi-metal resistance genes harbouring bacterium isolated from shallow river silt.</title>
        <authorList>
            <person name="Li S."/>
            <person name="Mao S."/>
            <person name="Mu W."/>
            <person name="Guo B."/>
            <person name="Li C."/>
            <person name="Zhu Q."/>
            <person name="Hou X."/>
            <person name="Zhao Y."/>
            <person name="Wei S."/>
            <person name="Liu H."/>
            <person name="Liu A."/>
        </authorList>
    </citation>
    <scope>NUCLEOTIDE SEQUENCE [LARGE SCALE GENOMIC DNA]</scope>
    <source>
        <strain evidence="12 13">17A</strain>
    </source>
</reference>
<keyword evidence="5" id="KW-0963">Cytoplasm</keyword>
<dbReference type="EMBL" id="JAINUY010000007">
    <property type="protein sequence ID" value="MBZ4037000.1"/>
    <property type="molecule type" value="Genomic_DNA"/>
</dbReference>
<evidence type="ECO:0000256" key="8">
    <source>
        <dbReference type="ARBA" id="ARBA00023136"/>
    </source>
</evidence>
<evidence type="ECO:0000256" key="5">
    <source>
        <dbReference type="ARBA" id="ARBA00022490"/>
    </source>
</evidence>
<keyword evidence="3" id="KW-1134">Transmembrane beta strand</keyword>
<evidence type="ECO:0000256" key="3">
    <source>
        <dbReference type="ARBA" id="ARBA00022452"/>
    </source>
</evidence>
<sequence>MDLTKSLRNVGYDLIDSPIRNHKLTQLWLKKDFDKIQMYYDHISYAMVSNVKLEAITNNALKVSSSTKNEFNFNVGITILGDILQSLGLSNIDLSAEIKSGKSVTISYDNSITKEIEIGALNSYLSDFDFLHPNNVLLKYLNKNDIIIITGVLYAKNLIVEINTDFNISAELKAKLTELVDGKIDFSNSSEKKLKMTTETGDFYPIAVKASRLDFDHGKYKDQRLITDDRNLF</sequence>
<comment type="caution">
    <text evidence="12">The sequence shown here is derived from an EMBL/GenBank/DDBJ whole genome shotgun (WGS) entry which is preliminary data.</text>
</comment>